<evidence type="ECO:0000313" key="1">
    <source>
        <dbReference type="EMBL" id="KAG8634336.1"/>
    </source>
</evidence>
<accession>A0ACB7G2P7</accession>
<dbReference type="Proteomes" id="UP000091857">
    <property type="component" value="Chromosome 17"/>
</dbReference>
<organism evidence="1 2">
    <name type="scientific">Manihot esculenta</name>
    <name type="common">Cassava</name>
    <name type="synonym">Jatropha manihot</name>
    <dbReference type="NCBI Taxonomy" id="3983"/>
    <lineage>
        <taxon>Eukaryota</taxon>
        <taxon>Viridiplantae</taxon>
        <taxon>Streptophyta</taxon>
        <taxon>Embryophyta</taxon>
        <taxon>Tracheophyta</taxon>
        <taxon>Spermatophyta</taxon>
        <taxon>Magnoliopsida</taxon>
        <taxon>eudicotyledons</taxon>
        <taxon>Gunneridae</taxon>
        <taxon>Pentapetalae</taxon>
        <taxon>rosids</taxon>
        <taxon>fabids</taxon>
        <taxon>Malpighiales</taxon>
        <taxon>Euphorbiaceae</taxon>
        <taxon>Crotonoideae</taxon>
        <taxon>Manihoteae</taxon>
        <taxon>Manihot</taxon>
    </lineage>
</organism>
<sequence>MIEKERVYDFLAGLNNKYDPIRVQVLGRNLFPSLEEAHAHVQQEESHRHAMLYTALVEKAGLTTSLSTPQPPTSEKDHLHCDYCWKSRHTKRDLLEVTWSSH</sequence>
<keyword evidence="2" id="KW-1185">Reference proteome</keyword>
<gene>
    <name evidence="1" type="ORF">MANES_17G028999v8</name>
</gene>
<comment type="caution">
    <text evidence="1">The sequence shown here is derived from an EMBL/GenBank/DDBJ whole genome shotgun (WGS) entry which is preliminary data.</text>
</comment>
<protein>
    <submittedName>
        <fullName evidence="1">Uncharacterized protein</fullName>
    </submittedName>
</protein>
<name>A0ACB7G2P7_MANES</name>
<proteinExistence type="predicted"/>
<reference evidence="2" key="1">
    <citation type="journal article" date="2016" name="Nat. Biotechnol.">
        <title>Sequencing wild and cultivated cassava and related species reveals extensive interspecific hybridization and genetic diversity.</title>
        <authorList>
            <person name="Bredeson J.V."/>
            <person name="Lyons J.B."/>
            <person name="Prochnik S.E."/>
            <person name="Wu G.A."/>
            <person name="Ha C.M."/>
            <person name="Edsinger-Gonzales E."/>
            <person name="Grimwood J."/>
            <person name="Schmutz J."/>
            <person name="Rabbi I.Y."/>
            <person name="Egesi C."/>
            <person name="Nauluvula P."/>
            <person name="Lebot V."/>
            <person name="Ndunguru J."/>
            <person name="Mkamilo G."/>
            <person name="Bart R.S."/>
            <person name="Setter T.L."/>
            <person name="Gleadow R.M."/>
            <person name="Kulakow P."/>
            <person name="Ferguson M.E."/>
            <person name="Rounsley S."/>
            <person name="Rokhsar D.S."/>
        </authorList>
    </citation>
    <scope>NUCLEOTIDE SEQUENCE [LARGE SCALE GENOMIC DNA]</scope>
    <source>
        <strain evidence="2">cv. AM560-2</strain>
    </source>
</reference>
<dbReference type="EMBL" id="CM004403">
    <property type="protein sequence ID" value="KAG8634336.1"/>
    <property type="molecule type" value="Genomic_DNA"/>
</dbReference>
<evidence type="ECO:0000313" key="2">
    <source>
        <dbReference type="Proteomes" id="UP000091857"/>
    </source>
</evidence>